<evidence type="ECO:0000256" key="4">
    <source>
        <dbReference type="ARBA" id="ARBA00022452"/>
    </source>
</evidence>
<gene>
    <name evidence="9" type="ORF">NP590_01855</name>
</gene>
<keyword evidence="7" id="KW-0998">Cell outer membrane</keyword>
<keyword evidence="3" id="KW-0813">Transport</keyword>
<organism evidence="9 10">
    <name type="scientific">Methylomonas subterranea</name>
    <dbReference type="NCBI Taxonomy" id="2952225"/>
    <lineage>
        <taxon>Bacteria</taxon>
        <taxon>Pseudomonadati</taxon>
        <taxon>Pseudomonadota</taxon>
        <taxon>Gammaproteobacteria</taxon>
        <taxon>Methylococcales</taxon>
        <taxon>Methylococcaceae</taxon>
        <taxon>Methylomonas</taxon>
    </lineage>
</organism>
<comment type="subcellular location">
    <subcellularLocation>
        <location evidence="1">Cell outer membrane</location>
    </subcellularLocation>
</comment>
<keyword evidence="8" id="KW-0732">Signal</keyword>
<keyword evidence="5" id="KW-0812">Transmembrane</keyword>
<evidence type="ECO:0000256" key="2">
    <source>
        <dbReference type="ARBA" id="ARBA00007613"/>
    </source>
</evidence>
<keyword evidence="10" id="KW-1185">Reference proteome</keyword>
<dbReference type="Proteomes" id="UP001524499">
    <property type="component" value="Unassembled WGS sequence"/>
</dbReference>
<protein>
    <submittedName>
        <fullName evidence="9">TolC family outer membrane protein</fullName>
    </submittedName>
</protein>
<dbReference type="RefSeq" id="WP_256600454.1">
    <property type="nucleotide sequence ID" value="NZ_JANIBJ010000002.1"/>
</dbReference>
<comment type="caution">
    <text evidence="9">The sequence shown here is derived from an EMBL/GenBank/DDBJ whole genome shotgun (WGS) entry which is preliminary data.</text>
</comment>
<evidence type="ECO:0000256" key="8">
    <source>
        <dbReference type="SAM" id="SignalP"/>
    </source>
</evidence>
<evidence type="ECO:0000313" key="10">
    <source>
        <dbReference type="Proteomes" id="UP001524499"/>
    </source>
</evidence>
<evidence type="ECO:0000256" key="3">
    <source>
        <dbReference type="ARBA" id="ARBA00022448"/>
    </source>
</evidence>
<comment type="similarity">
    <text evidence="2">Belongs to the outer membrane factor (OMF) (TC 1.B.17) family.</text>
</comment>
<evidence type="ECO:0000313" key="9">
    <source>
        <dbReference type="EMBL" id="MCQ8102835.1"/>
    </source>
</evidence>
<proteinExistence type="inferred from homology"/>
<accession>A0ABT1TBJ6</accession>
<dbReference type="InterPro" id="IPR051906">
    <property type="entry name" value="TolC-like"/>
</dbReference>
<dbReference type="NCBIfam" id="TIGR01844">
    <property type="entry name" value="type_I_sec_TolC"/>
    <property type="match status" value="1"/>
</dbReference>
<dbReference type="PANTHER" id="PTHR30026">
    <property type="entry name" value="OUTER MEMBRANE PROTEIN TOLC"/>
    <property type="match status" value="1"/>
</dbReference>
<evidence type="ECO:0000256" key="7">
    <source>
        <dbReference type="ARBA" id="ARBA00023237"/>
    </source>
</evidence>
<keyword evidence="4" id="KW-1134">Transmembrane beta strand</keyword>
<name>A0ABT1TBJ6_9GAMM</name>
<evidence type="ECO:0000256" key="6">
    <source>
        <dbReference type="ARBA" id="ARBA00023136"/>
    </source>
</evidence>
<evidence type="ECO:0000256" key="5">
    <source>
        <dbReference type="ARBA" id="ARBA00022692"/>
    </source>
</evidence>
<dbReference type="InterPro" id="IPR010130">
    <property type="entry name" value="T1SS_OMP_TolC"/>
</dbReference>
<dbReference type="InterPro" id="IPR003423">
    <property type="entry name" value="OMP_efflux"/>
</dbReference>
<evidence type="ECO:0000256" key="1">
    <source>
        <dbReference type="ARBA" id="ARBA00004442"/>
    </source>
</evidence>
<dbReference type="SUPFAM" id="SSF56954">
    <property type="entry name" value="Outer membrane efflux proteins (OEP)"/>
    <property type="match status" value="1"/>
</dbReference>
<dbReference type="Pfam" id="PF02321">
    <property type="entry name" value="OEP"/>
    <property type="match status" value="2"/>
</dbReference>
<reference evidence="9 10" key="1">
    <citation type="submission" date="2022-07" db="EMBL/GenBank/DDBJ databases">
        <title>Methylomonas rivi sp. nov., Methylomonas rosea sp. nov., Methylomonas aureus sp. nov. and Methylomonas subterranea sp. nov., four novel methanotrophs isolated from a freshwater creek and the deep terrestrial subsurface.</title>
        <authorList>
            <person name="Abin C."/>
            <person name="Sankaranarayanan K."/>
            <person name="Garner C."/>
            <person name="Sindelar R."/>
            <person name="Kotary K."/>
            <person name="Garner R."/>
            <person name="Barclay S."/>
            <person name="Lawson P."/>
            <person name="Krumholz L."/>
        </authorList>
    </citation>
    <scope>NUCLEOTIDE SEQUENCE [LARGE SCALE GENOMIC DNA]</scope>
    <source>
        <strain evidence="9 10">SURF-2</strain>
    </source>
</reference>
<keyword evidence="6" id="KW-0472">Membrane</keyword>
<sequence>MVIKRIKLVLLTATLLRAKCVFSEDLLTVYQQALEADPALKSAMLKLDIVAAQKQQAVGEMLPQVTASANWSANNQRLSSVGSTATSNYKGTRYVLSVNQSLIDFAKFWNWRRAQEVENQYSAESIEARHVLIDSVVDKYFSVLEAEDQLFFFGKEKQATEKQLEQVKKQYAKQLLKITDLYEVEARLDQIQASEIEAETILVRARESLKALSNTTPARLFKLRDDIDFKPLEGELDDWIAVAKSENPVLAAQISALAAASDDVVMQKSKHLPVVDLQFNYYNTDTGYQSARTPETEVQVAAINVTMPIFSGGITSQRVNEAQLRLALTENENEAKVRALIKETSDAFLSSNASVRRVKATVKALESSRKSREAKEKGFKYGVETISDVLDAQQVEFRAERDLSQAKYGYIKNRIRFMHAIGLISVENLMEINEWLQQPATQ</sequence>
<feature type="signal peptide" evidence="8">
    <location>
        <begin position="1"/>
        <end position="23"/>
    </location>
</feature>
<dbReference type="EMBL" id="JANIBJ010000002">
    <property type="protein sequence ID" value="MCQ8102835.1"/>
    <property type="molecule type" value="Genomic_DNA"/>
</dbReference>
<feature type="chain" id="PRO_5045131004" evidence="8">
    <location>
        <begin position="24"/>
        <end position="442"/>
    </location>
</feature>
<dbReference type="Gene3D" id="1.20.1600.10">
    <property type="entry name" value="Outer membrane efflux proteins (OEP)"/>
    <property type="match status" value="1"/>
</dbReference>
<dbReference type="PANTHER" id="PTHR30026:SF20">
    <property type="entry name" value="OUTER MEMBRANE PROTEIN TOLC"/>
    <property type="match status" value="1"/>
</dbReference>